<keyword evidence="1 2" id="KW-0694">RNA-binding</keyword>
<dbReference type="PANTHER" id="PTHR14089:SF6">
    <property type="entry name" value="PRE-MRNA-SPLICING FACTOR RBM22"/>
    <property type="match status" value="1"/>
</dbReference>
<feature type="region of interest" description="Disordered" evidence="3">
    <location>
        <begin position="368"/>
        <end position="457"/>
    </location>
</feature>
<evidence type="ECO:0000313" key="5">
    <source>
        <dbReference type="EMBL" id="CAH0365382.1"/>
    </source>
</evidence>
<evidence type="ECO:0000256" key="3">
    <source>
        <dbReference type="SAM" id="MobiDB-lite"/>
    </source>
</evidence>
<dbReference type="InterPro" id="IPR048995">
    <property type="entry name" value="STL11/RBM22-like_N"/>
</dbReference>
<feature type="compositionally biased region" description="Pro residues" evidence="3">
    <location>
        <begin position="446"/>
        <end position="457"/>
    </location>
</feature>
<keyword evidence="6" id="KW-1185">Reference proteome</keyword>
<evidence type="ECO:0000256" key="2">
    <source>
        <dbReference type="PROSITE-ProRule" id="PRU00176"/>
    </source>
</evidence>
<dbReference type="EMBL" id="CAKKNE010000001">
    <property type="protein sequence ID" value="CAH0365382.1"/>
    <property type="molecule type" value="Genomic_DNA"/>
</dbReference>
<dbReference type="OrthoDB" id="10259600at2759"/>
<reference evidence="5" key="1">
    <citation type="submission" date="2021-11" db="EMBL/GenBank/DDBJ databases">
        <authorList>
            <consortium name="Genoscope - CEA"/>
            <person name="William W."/>
        </authorList>
    </citation>
    <scope>NUCLEOTIDE SEQUENCE</scope>
</reference>
<dbReference type="PANTHER" id="PTHR14089">
    <property type="entry name" value="PRE-MRNA-SPLICING FACTOR RBM22"/>
    <property type="match status" value="1"/>
</dbReference>
<feature type="domain" description="RRM" evidence="4">
    <location>
        <begin position="304"/>
        <end position="374"/>
    </location>
</feature>
<gene>
    <name evidence="5" type="ORF">PECAL_1P18210</name>
</gene>
<dbReference type="GO" id="GO:0017070">
    <property type="term" value="F:U6 snRNA binding"/>
    <property type="evidence" value="ECO:0007669"/>
    <property type="project" value="TreeGrafter"/>
</dbReference>
<accession>A0A8J2S626</accession>
<dbReference type="InterPro" id="IPR000504">
    <property type="entry name" value="RRM_dom"/>
</dbReference>
<dbReference type="GO" id="GO:0071007">
    <property type="term" value="C:U2-type catalytic step 2 spliceosome"/>
    <property type="evidence" value="ECO:0007669"/>
    <property type="project" value="TreeGrafter"/>
</dbReference>
<dbReference type="GO" id="GO:0071006">
    <property type="term" value="C:U2-type catalytic step 1 spliceosome"/>
    <property type="evidence" value="ECO:0007669"/>
    <property type="project" value="TreeGrafter"/>
</dbReference>
<dbReference type="Pfam" id="PF00076">
    <property type="entry name" value="RRM_1"/>
    <property type="match status" value="1"/>
</dbReference>
<dbReference type="InterPro" id="IPR039171">
    <property type="entry name" value="Cwc2/Slt11"/>
</dbReference>
<dbReference type="InterPro" id="IPR035979">
    <property type="entry name" value="RBD_domain_sf"/>
</dbReference>
<evidence type="ECO:0000256" key="1">
    <source>
        <dbReference type="ARBA" id="ARBA00022884"/>
    </source>
</evidence>
<dbReference type="Gene3D" id="3.30.70.330">
    <property type="match status" value="1"/>
</dbReference>
<name>A0A8J2S626_9STRA</name>
<proteinExistence type="predicted"/>
<dbReference type="SUPFAM" id="SSF54928">
    <property type="entry name" value="RNA-binding domain, RBD"/>
    <property type="match status" value="1"/>
</dbReference>
<evidence type="ECO:0000259" key="4">
    <source>
        <dbReference type="PROSITE" id="PS50102"/>
    </source>
</evidence>
<dbReference type="SMART" id="SM00360">
    <property type="entry name" value="RRM"/>
    <property type="match status" value="1"/>
</dbReference>
<dbReference type="Pfam" id="PF21369">
    <property type="entry name" value="STL11_N"/>
    <property type="match status" value="1"/>
</dbReference>
<dbReference type="GO" id="GO:0000974">
    <property type="term" value="C:Prp19 complex"/>
    <property type="evidence" value="ECO:0007669"/>
    <property type="project" value="TreeGrafter"/>
</dbReference>
<dbReference type="GO" id="GO:0036002">
    <property type="term" value="F:pre-mRNA binding"/>
    <property type="evidence" value="ECO:0007669"/>
    <property type="project" value="TreeGrafter"/>
</dbReference>
<protein>
    <recommendedName>
        <fullName evidence="4">RRM domain-containing protein</fullName>
    </recommendedName>
</protein>
<dbReference type="Proteomes" id="UP000789595">
    <property type="component" value="Unassembled WGS sequence"/>
</dbReference>
<sequence length="457" mass="49353">MASGGYRPAMGVEQHLATSVATNGVPGQKTELQVGTDFPIVCETCLGPNPYVRMIKCRFGEKLCKVSNVPMQSFRWKAGPHGRFKETIVCREVAVEKNICQACLSDMTFGVPVGVRDALLRAGGAPEHGGYAEALSNANQAHYYGQRRAEIDQGGALGSAQRMEPSRELLSLARQIESANAKAGTAFRNLPKICSFWMAGTCTRVSKGTCPFRPCCGLFKFPELARNHRDECAALVEDLKANGPEKAMATCPVEVRQMIKDALGGNKEEAIRNRASGRDTDTQVYINRSKEQKKIEKPADQSVTTLWVGATEGVTEADLVDAFYSYGELKAVRLANNCAFVEFADRESAERAADAKYRNLVIKGNSLPLDWARPRGGPSQKRDADEVGLPGVLPGQQAPALRPELAAAFGLEAQQGAAGPPQKKARRPPHAPYPSMDPNRLGSRPPGAPPPGPPRRG</sequence>
<comment type="caution">
    <text evidence="5">The sequence shown here is derived from an EMBL/GenBank/DDBJ whole genome shotgun (WGS) entry which is preliminary data.</text>
</comment>
<evidence type="ECO:0000313" key="6">
    <source>
        <dbReference type="Proteomes" id="UP000789595"/>
    </source>
</evidence>
<dbReference type="PROSITE" id="PS50102">
    <property type="entry name" value="RRM"/>
    <property type="match status" value="1"/>
</dbReference>
<dbReference type="InterPro" id="IPR012677">
    <property type="entry name" value="Nucleotide-bd_a/b_plait_sf"/>
</dbReference>
<organism evidence="5 6">
    <name type="scientific">Pelagomonas calceolata</name>
    <dbReference type="NCBI Taxonomy" id="35677"/>
    <lineage>
        <taxon>Eukaryota</taxon>
        <taxon>Sar</taxon>
        <taxon>Stramenopiles</taxon>
        <taxon>Ochrophyta</taxon>
        <taxon>Pelagophyceae</taxon>
        <taxon>Pelagomonadales</taxon>
        <taxon>Pelagomonadaceae</taxon>
        <taxon>Pelagomonas</taxon>
    </lineage>
</organism>
<dbReference type="AlphaFoldDB" id="A0A8J2S626"/>